<comment type="caution">
    <text evidence="1">The sequence shown here is derived from an EMBL/GenBank/DDBJ whole genome shotgun (WGS) entry which is preliminary data.</text>
</comment>
<gene>
    <name evidence="1" type="ORF">T4D_226</name>
</gene>
<evidence type="ECO:0000313" key="2">
    <source>
        <dbReference type="Proteomes" id="UP000054995"/>
    </source>
</evidence>
<name>A0A0V1FM71_TRIPS</name>
<protein>
    <submittedName>
        <fullName evidence="1">Uncharacterized protein</fullName>
    </submittedName>
</protein>
<reference evidence="1 2" key="1">
    <citation type="submission" date="2015-01" db="EMBL/GenBank/DDBJ databases">
        <title>Evolution of Trichinella species and genotypes.</title>
        <authorList>
            <person name="Korhonen P.K."/>
            <person name="Edoardo P."/>
            <person name="Giuseppe L.R."/>
            <person name="Gasser R.B."/>
        </authorList>
    </citation>
    <scope>NUCLEOTIDE SEQUENCE [LARGE SCALE GENOMIC DNA]</scope>
    <source>
        <strain evidence="1">ISS470</strain>
    </source>
</reference>
<evidence type="ECO:0000313" key="1">
    <source>
        <dbReference type="EMBL" id="KRY86863.1"/>
    </source>
</evidence>
<keyword evidence="2" id="KW-1185">Reference proteome</keyword>
<sequence>MKNRYLQLQYFAQSLFECLAIQYVPGEMACCPVEVHFRRLSTEMIHTVFYDDQPFRMSSSLSKYRQTFPKLYQWVGKMDLRKLNLGTNLDIQFIPDEVDFVEKKWRRDQTEKHTENAQTGGQNGHRLDVFYEFLFLFNEKTKNYKQNLTQHQQPTGMNHCNSSTSFLNMKCKSQLTMSRIGHLLMLIVFVE</sequence>
<organism evidence="1 2">
    <name type="scientific">Trichinella pseudospiralis</name>
    <name type="common">Parasitic roundworm</name>
    <dbReference type="NCBI Taxonomy" id="6337"/>
    <lineage>
        <taxon>Eukaryota</taxon>
        <taxon>Metazoa</taxon>
        <taxon>Ecdysozoa</taxon>
        <taxon>Nematoda</taxon>
        <taxon>Enoplea</taxon>
        <taxon>Dorylaimia</taxon>
        <taxon>Trichinellida</taxon>
        <taxon>Trichinellidae</taxon>
        <taxon>Trichinella</taxon>
    </lineage>
</organism>
<dbReference type="EMBL" id="JYDT01000065">
    <property type="protein sequence ID" value="KRY86863.1"/>
    <property type="molecule type" value="Genomic_DNA"/>
</dbReference>
<dbReference type="AlphaFoldDB" id="A0A0V1FM71"/>
<accession>A0A0V1FM71</accession>
<dbReference type="Proteomes" id="UP000054995">
    <property type="component" value="Unassembled WGS sequence"/>
</dbReference>
<dbReference type="OrthoDB" id="10396695at2759"/>
<proteinExistence type="predicted"/>